<proteinExistence type="predicted"/>
<dbReference type="Pfam" id="PF00271">
    <property type="entry name" value="Helicase_C"/>
    <property type="match status" value="1"/>
</dbReference>
<dbReference type="AlphaFoldDB" id="A0A0D3JUG8"/>
<evidence type="ECO:0000256" key="1">
    <source>
        <dbReference type="ARBA" id="ARBA00004123"/>
    </source>
</evidence>
<reference evidence="6" key="2">
    <citation type="submission" date="2024-10" db="UniProtKB">
        <authorList>
            <consortium name="EnsemblProtists"/>
        </authorList>
    </citation>
    <scope>IDENTIFICATION</scope>
</reference>
<sequence length="665" mass="72252">MQNNIGELLSLMEVVDAAAFGGEERRAELLERYRTISNPEQVAELQALLRPYMLRRTKADVQEKLPLKTKTLVKVELTVPQKRVYRAVLDRNLAHIANPRASLSNAFMQLRKACNHPRLLEGGADGEEEAIRRALDAARELEESLVHGSGKMVLLHKLLPRLRRGGHKVLLFSQFKIMLDILEDYLLLRRPELGGYERVDGDVAGAERQAAIIAAIDRFQADEDCFAFLLTTRAGGQGINLTAADTVVIFDSDWNPQGDLQGQARAHRIGQSRPVKVYRLVTNNTYEQRLFERACLKLSLERALLQGDFGAARSGEQGRGGRGSSSRLSRSELDELLRYGAYGVLRGDDEAARTFCDADIDKLLEESVEVTYGDGPCAVVGGGPRGAECGGGELLFRIFHLVAKPDGLHDVRAVKEDELDYIVPAAEEEPIFLRRNRDGSLDFPPDVRPAPASAAQGSTPEESRDAQSGALVWAFAFEELGPSAPSSSALSLPGPGGVWRTAVVRRERRDRFTYQRCLVAPDGRQWRGSQLRQLAEHLFASRPEQLRQALYMLNLPPDRETGEESEGGAASGVPSPAVAAEVLPAAAVALPPAALPLLDLWSVLPGGRVTGQVFGKPGIRDGTRINTARVVEGVTPSAGSTLRTISGSNYILGEACPGVGGGAAL</sequence>
<organism evidence="6 7">
    <name type="scientific">Emiliania huxleyi (strain CCMP1516)</name>
    <dbReference type="NCBI Taxonomy" id="280463"/>
    <lineage>
        <taxon>Eukaryota</taxon>
        <taxon>Haptista</taxon>
        <taxon>Haptophyta</taxon>
        <taxon>Prymnesiophyceae</taxon>
        <taxon>Isochrysidales</taxon>
        <taxon>Noelaerhabdaceae</taxon>
        <taxon>Emiliania</taxon>
    </lineage>
</organism>
<evidence type="ECO:0000256" key="2">
    <source>
        <dbReference type="ARBA" id="ARBA00022801"/>
    </source>
</evidence>
<dbReference type="InterPro" id="IPR000330">
    <property type="entry name" value="SNF2_N"/>
</dbReference>
<dbReference type="eggNOG" id="KOG0384">
    <property type="taxonomic scope" value="Eukaryota"/>
</dbReference>
<dbReference type="RefSeq" id="XP_005779582.1">
    <property type="nucleotide sequence ID" value="XM_005779525.1"/>
</dbReference>
<dbReference type="KEGG" id="ehx:EMIHUDRAFT_205103"/>
<dbReference type="PROSITE" id="PS51194">
    <property type="entry name" value="HELICASE_CTER"/>
    <property type="match status" value="1"/>
</dbReference>
<dbReference type="InterPro" id="IPR049730">
    <property type="entry name" value="SNF2/RAD54-like_C"/>
</dbReference>
<dbReference type="Gene3D" id="3.40.50.300">
    <property type="entry name" value="P-loop containing nucleotide triphosphate hydrolases"/>
    <property type="match status" value="1"/>
</dbReference>
<dbReference type="EnsemblProtists" id="EOD27153">
    <property type="protein sequence ID" value="EOD27153"/>
    <property type="gene ID" value="EMIHUDRAFT_205103"/>
</dbReference>
<dbReference type="Proteomes" id="UP000013827">
    <property type="component" value="Unassembled WGS sequence"/>
</dbReference>
<dbReference type="PANTHER" id="PTHR45623">
    <property type="entry name" value="CHROMODOMAIN-HELICASE-DNA-BINDING PROTEIN 3-RELATED-RELATED"/>
    <property type="match status" value="1"/>
</dbReference>
<dbReference type="STRING" id="2903.R1CVT1"/>
<dbReference type="GO" id="GO:0005634">
    <property type="term" value="C:nucleus"/>
    <property type="evidence" value="ECO:0007669"/>
    <property type="project" value="UniProtKB-SubCell"/>
</dbReference>
<evidence type="ECO:0000313" key="7">
    <source>
        <dbReference type="Proteomes" id="UP000013827"/>
    </source>
</evidence>
<feature type="domain" description="Helicase C-terminal" evidence="5">
    <location>
        <begin position="154"/>
        <end position="310"/>
    </location>
</feature>
<feature type="region of interest" description="Disordered" evidence="4">
    <location>
        <begin position="443"/>
        <end position="463"/>
    </location>
</feature>
<evidence type="ECO:0000313" key="6">
    <source>
        <dbReference type="EnsemblProtists" id="EOD27153"/>
    </source>
</evidence>
<dbReference type="GO" id="GO:0003682">
    <property type="term" value="F:chromatin binding"/>
    <property type="evidence" value="ECO:0007669"/>
    <property type="project" value="TreeGrafter"/>
</dbReference>
<accession>A0A0D3JUG8</accession>
<dbReference type="HOGENOM" id="CLU_413024_0_0_1"/>
<dbReference type="GO" id="GO:0000785">
    <property type="term" value="C:chromatin"/>
    <property type="evidence" value="ECO:0007669"/>
    <property type="project" value="TreeGrafter"/>
</dbReference>
<dbReference type="GeneID" id="17272699"/>
<dbReference type="GO" id="GO:0005524">
    <property type="term" value="F:ATP binding"/>
    <property type="evidence" value="ECO:0007669"/>
    <property type="project" value="InterPro"/>
</dbReference>
<comment type="subcellular location">
    <subcellularLocation>
        <location evidence="1">Nucleus</location>
    </subcellularLocation>
</comment>
<keyword evidence="3" id="KW-0539">Nucleus</keyword>
<reference evidence="7" key="1">
    <citation type="journal article" date="2013" name="Nature">
        <title>Pan genome of the phytoplankton Emiliania underpins its global distribution.</title>
        <authorList>
            <person name="Read B.A."/>
            <person name="Kegel J."/>
            <person name="Klute M.J."/>
            <person name="Kuo A."/>
            <person name="Lefebvre S.C."/>
            <person name="Maumus F."/>
            <person name="Mayer C."/>
            <person name="Miller J."/>
            <person name="Monier A."/>
            <person name="Salamov A."/>
            <person name="Young J."/>
            <person name="Aguilar M."/>
            <person name="Claverie J.M."/>
            <person name="Frickenhaus S."/>
            <person name="Gonzalez K."/>
            <person name="Herman E.K."/>
            <person name="Lin Y.C."/>
            <person name="Napier J."/>
            <person name="Ogata H."/>
            <person name="Sarno A.F."/>
            <person name="Shmutz J."/>
            <person name="Schroeder D."/>
            <person name="de Vargas C."/>
            <person name="Verret F."/>
            <person name="von Dassow P."/>
            <person name="Valentin K."/>
            <person name="Van de Peer Y."/>
            <person name="Wheeler G."/>
            <person name="Dacks J.B."/>
            <person name="Delwiche C.F."/>
            <person name="Dyhrman S.T."/>
            <person name="Glockner G."/>
            <person name="John U."/>
            <person name="Richards T."/>
            <person name="Worden A.Z."/>
            <person name="Zhang X."/>
            <person name="Grigoriev I.V."/>
            <person name="Allen A.E."/>
            <person name="Bidle K."/>
            <person name="Borodovsky M."/>
            <person name="Bowler C."/>
            <person name="Brownlee C."/>
            <person name="Cock J.M."/>
            <person name="Elias M."/>
            <person name="Gladyshev V.N."/>
            <person name="Groth M."/>
            <person name="Guda C."/>
            <person name="Hadaegh A."/>
            <person name="Iglesias-Rodriguez M.D."/>
            <person name="Jenkins J."/>
            <person name="Jones B.M."/>
            <person name="Lawson T."/>
            <person name="Leese F."/>
            <person name="Lindquist E."/>
            <person name="Lobanov A."/>
            <person name="Lomsadze A."/>
            <person name="Malik S.B."/>
            <person name="Marsh M.E."/>
            <person name="Mackinder L."/>
            <person name="Mock T."/>
            <person name="Mueller-Roeber B."/>
            <person name="Pagarete A."/>
            <person name="Parker M."/>
            <person name="Probert I."/>
            <person name="Quesneville H."/>
            <person name="Raines C."/>
            <person name="Rensing S.A."/>
            <person name="Riano-Pachon D.M."/>
            <person name="Richier S."/>
            <person name="Rokitta S."/>
            <person name="Shiraiwa Y."/>
            <person name="Soanes D.M."/>
            <person name="van der Giezen M."/>
            <person name="Wahlund T.M."/>
            <person name="Williams B."/>
            <person name="Wilson W."/>
            <person name="Wolfe G."/>
            <person name="Wurch L.L."/>
        </authorList>
    </citation>
    <scope>NUCLEOTIDE SEQUENCE</scope>
</reference>
<dbReference type="SUPFAM" id="SSF52540">
    <property type="entry name" value="P-loop containing nucleoside triphosphate hydrolases"/>
    <property type="match status" value="1"/>
</dbReference>
<dbReference type="InterPro" id="IPR038718">
    <property type="entry name" value="SNF2-like_sf"/>
</dbReference>
<dbReference type="InterPro" id="IPR027417">
    <property type="entry name" value="P-loop_NTPase"/>
</dbReference>
<keyword evidence="7" id="KW-1185">Reference proteome</keyword>
<dbReference type="PaxDb" id="2903-EOD27153"/>
<name>A0A0D3JUG8_EMIH1</name>
<dbReference type="GO" id="GO:0003677">
    <property type="term" value="F:DNA binding"/>
    <property type="evidence" value="ECO:0007669"/>
    <property type="project" value="TreeGrafter"/>
</dbReference>
<protein>
    <recommendedName>
        <fullName evidence="5">Helicase C-terminal domain-containing protein</fullName>
    </recommendedName>
</protein>
<dbReference type="InterPro" id="IPR001650">
    <property type="entry name" value="Helicase_C-like"/>
</dbReference>
<dbReference type="Gene3D" id="3.40.50.10810">
    <property type="entry name" value="Tandem AAA-ATPase domain"/>
    <property type="match status" value="1"/>
</dbReference>
<dbReference type="GO" id="GO:0016887">
    <property type="term" value="F:ATP hydrolysis activity"/>
    <property type="evidence" value="ECO:0007669"/>
    <property type="project" value="TreeGrafter"/>
</dbReference>
<evidence type="ECO:0000256" key="4">
    <source>
        <dbReference type="SAM" id="MobiDB-lite"/>
    </source>
</evidence>
<evidence type="ECO:0000259" key="5">
    <source>
        <dbReference type="PROSITE" id="PS51194"/>
    </source>
</evidence>
<keyword evidence="2" id="KW-0378">Hydrolase</keyword>
<evidence type="ECO:0000256" key="3">
    <source>
        <dbReference type="ARBA" id="ARBA00023242"/>
    </source>
</evidence>
<dbReference type="GO" id="GO:0140658">
    <property type="term" value="F:ATP-dependent chromatin remodeler activity"/>
    <property type="evidence" value="ECO:0007669"/>
    <property type="project" value="TreeGrafter"/>
</dbReference>
<dbReference type="SMART" id="SM00490">
    <property type="entry name" value="HELICc"/>
    <property type="match status" value="1"/>
</dbReference>
<dbReference type="Pfam" id="PF00176">
    <property type="entry name" value="SNF2-rel_dom"/>
    <property type="match status" value="1"/>
</dbReference>
<dbReference type="CDD" id="cd18793">
    <property type="entry name" value="SF2_C_SNF"/>
    <property type="match status" value="1"/>
</dbReference>
<dbReference type="PANTHER" id="PTHR45623:SF11">
    <property type="entry name" value="KISMET, ISOFORM C"/>
    <property type="match status" value="1"/>
</dbReference>
<dbReference type="GO" id="GO:0042393">
    <property type="term" value="F:histone binding"/>
    <property type="evidence" value="ECO:0007669"/>
    <property type="project" value="TreeGrafter"/>
</dbReference>